<name>A0A8E2JI54_9PEZI</name>
<feature type="region of interest" description="Disordered" evidence="1">
    <location>
        <begin position="1"/>
        <end position="23"/>
    </location>
</feature>
<protein>
    <submittedName>
        <fullName evidence="2">Uncharacterized protein</fullName>
    </submittedName>
</protein>
<gene>
    <name evidence="2" type="ORF">K432DRAFT_440772</name>
</gene>
<evidence type="ECO:0000313" key="3">
    <source>
        <dbReference type="Proteomes" id="UP000250266"/>
    </source>
</evidence>
<keyword evidence="3" id="KW-1185">Reference proteome</keyword>
<sequence length="263" mass="29146">MDISHLLNDEAHPDGLGSNGAHISPDLHVDQSVEALKLESLRGGFVRRNDRPPVEDLVQQQSDHEFEGSGDRCGRGLRAVECDERIEKKNQGALPTDTVCGSVLCAICRKTRPKRRRVDSAWPLDTESEKALRSGPRDAPTLHNPGLATISSSRDPGYIRVRLPSLNNLIAGVEERAKAKSRTRKGTLSGFKESTQAQSEFLLPPRVGFGAIHTSRVKSFALLLEPVSEEVSSGRAHRWLENEKVIREQRRRRGNIGVEDLLN</sequence>
<dbReference type="Proteomes" id="UP000250266">
    <property type="component" value="Unassembled WGS sequence"/>
</dbReference>
<feature type="compositionally biased region" description="Basic and acidic residues" evidence="1">
    <location>
        <begin position="127"/>
        <end position="136"/>
    </location>
</feature>
<dbReference type="EMBL" id="KV744859">
    <property type="protein sequence ID" value="OCK83489.1"/>
    <property type="molecule type" value="Genomic_DNA"/>
</dbReference>
<feature type="region of interest" description="Disordered" evidence="1">
    <location>
        <begin position="117"/>
        <end position="149"/>
    </location>
</feature>
<proteinExistence type="predicted"/>
<organism evidence="2 3">
    <name type="scientific">Lepidopterella palustris CBS 459.81</name>
    <dbReference type="NCBI Taxonomy" id="1314670"/>
    <lineage>
        <taxon>Eukaryota</taxon>
        <taxon>Fungi</taxon>
        <taxon>Dikarya</taxon>
        <taxon>Ascomycota</taxon>
        <taxon>Pezizomycotina</taxon>
        <taxon>Dothideomycetes</taxon>
        <taxon>Pleosporomycetidae</taxon>
        <taxon>Mytilinidiales</taxon>
        <taxon>Argynnaceae</taxon>
        <taxon>Lepidopterella</taxon>
    </lineage>
</organism>
<accession>A0A8E2JI54</accession>
<evidence type="ECO:0000256" key="1">
    <source>
        <dbReference type="SAM" id="MobiDB-lite"/>
    </source>
</evidence>
<dbReference type="AlphaFoldDB" id="A0A8E2JI54"/>
<evidence type="ECO:0000313" key="2">
    <source>
        <dbReference type="EMBL" id="OCK83489.1"/>
    </source>
</evidence>
<reference evidence="2 3" key="1">
    <citation type="journal article" date="2016" name="Nat. Commun.">
        <title>Ectomycorrhizal ecology is imprinted in the genome of the dominant symbiotic fungus Cenococcum geophilum.</title>
        <authorList>
            <consortium name="DOE Joint Genome Institute"/>
            <person name="Peter M."/>
            <person name="Kohler A."/>
            <person name="Ohm R.A."/>
            <person name="Kuo A."/>
            <person name="Krutzmann J."/>
            <person name="Morin E."/>
            <person name="Arend M."/>
            <person name="Barry K.W."/>
            <person name="Binder M."/>
            <person name="Choi C."/>
            <person name="Clum A."/>
            <person name="Copeland A."/>
            <person name="Grisel N."/>
            <person name="Haridas S."/>
            <person name="Kipfer T."/>
            <person name="LaButti K."/>
            <person name="Lindquist E."/>
            <person name="Lipzen A."/>
            <person name="Maire R."/>
            <person name="Meier B."/>
            <person name="Mihaltcheva S."/>
            <person name="Molinier V."/>
            <person name="Murat C."/>
            <person name="Poggeler S."/>
            <person name="Quandt C.A."/>
            <person name="Sperisen C."/>
            <person name="Tritt A."/>
            <person name="Tisserant E."/>
            <person name="Crous P.W."/>
            <person name="Henrissat B."/>
            <person name="Nehls U."/>
            <person name="Egli S."/>
            <person name="Spatafora J.W."/>
            <person name="Grigoriev I.V."/>
            <person name="Martin F.M."/>
        </authorList>
    </citation>
    <scope>NUCLEOTIDE SEQUENCE [LARGE SCALE GENOMIC DNA]</scope>
    <source>
        <strain evidence="2 3">CBS 459.81</strain>
    </source>
</reference>